<dbReference type="Proteomes" id="UP000260828">
    <property type="component" value="Unassembled WGS sequence"/>
</dbReference>
<evidence type="ECO:0000313" key="1">
    <source>
        <dbReference type="EMBL" id="NDO40349.1"/>
    </source>
</evidence>
<evidence type="ECO:0000313" key="2">
    <source>
        <dbReference type="EMBL" id="RGE66678.1"/>
    </source>
</evidence>
<gene>
    <name evidence="2" type="ORF">DXC40_12950</name>
    <name evidence="1" type="ORF">FMM72_14130</name>
</gene>
<accession>A0A3E3IHW4</accession>
<name>A0A3E3IHW4_9FIRM</name>
<comment type="caution">
    <text evidence="2">The sequence shown here is derived from an EMBL/GenBank/DDBJ whole genome shotgun (WGS) entry which is preliminary data.</text>
</comment>
<dbReference type="EMBL" id="VIQT01000020">
    <property type="protein sequence ID" value="NDO40349.1"/>
    <property type="molecule type" value="Genomic_DNA"/>
</dbReference>
<proteinExistence type="predicted"/>
<organism evidence="2 3">
    <name type="scientific">Anaerotruncus colihominis</name>
    <dbReference type="NCBI Taxonomy" id="169435"/>
    <lineage>
        <taxon>Bacteria</taxon>
        <taxon>Bacillati</taxon>
        <taxon>Bacillota</taxon>
        <taxon>Clostridia</taxon>
        <taxon>Eubacteriales</taxon>
        <taxon>Oscillospiraceae</taxon>
        <taxon>Anaerotruncus</taxon>
    </lineage>
</organism>
<dbReference type="RefSeq" id="WP_006873596.1">
    <property type="nucleotide sequence ID" value="NZ_CABIWA010000020.1"/>
</dbReference>
<dbReference type="AlphaFoldDB" id="A0A3E3IHW4"/>
<reference evidence="1 4" key="2">
    <citation type="submission" date="2019-06" db="EMBL/GenBank/DDBJ databases">
        <title>Draft genome sequences of 15 bacterial species constituting the stable defined intestinal microbiota of the GM15 gnotobiotic mouse model.</title>
        <authorList>
            <person name="Elie C."/>
            <person name="Mathieu A."/>
            <person name="Saliou A."/>
            <person name="Darnaud M."/>
            <person name="Leulier F."/>
            <person name="Tamellini A."/>
        </authorList>
    </citation>
    <scope>NUCLEOTIDE SEQUENCE [LARGE SCALE GENOMIC DNA]</scope>
    <source>
        <strain evidence="1 4">JM4-15</strain>
    </source>
</reference>
<protein>
    <submittedName>
        <fullName evidence="2">Uncharacterized protein</fullName>
    </submittedName>
</protein>
<evidence type="ECO:0000313" key="3">
    <source>
        <dbReference type="Proteomes" id="UP000260828"/>
    </source>
</evidence>
<evidence type="ECO:0000313" key="4">
    <source>
        <dbReference type="Proteomes" id="UP000462501"/>
    </source>
</evidence>
<dbReference type="Proteomes" id="UP000462501">
    <property type="component" value="Unassembled WGS sequence"/>
</dbReference>
<reference evidence="2 3" key="1">
    <citation type="submission" date="2018-08" db="EMBL/GenBank/DDBJ databases">
        <title>A genome reference for cultivated species of the human gut microbiota.</title>
        <authorList>
            <person name="Zou Y."/>
            <person name="Xue W."/>
            <person name="Luo G."/>
        </authorList>
    </citation>
    <scope>NUCLEOTIDE SEQUENCE [LARGE SCALE GENOMIC DNA]</scope>
    <source>
        <strain evidence="2 3">TF05-12AC</strain>
    </source>
</reference>
<sequence>MADKTEIKARLEFRKEALKKLRAAYLALIDGGVKSYTINDRTLTRFDLPDLKKEIEAAEAAVDTLTAQLIGRKPRRAFGIVPEDW</sequence>
<dbReference type="EMBL" id="QVME01000007">
    <property type="protein sequence ID" value="RGE66678.1"/>
    <property type="molecule type" value="Genomic_DNA"/>
</dbReference>